<evidence type="ECO:0000259" key="4">
    <source>
        <dbReference type="Pfam" id="PF18128"/>
    </source>
</evidence>
<evidence type="ECO:0000259" key="3">
    <source>
        <dbReference type="Pfam" id="PF01926"/>
    </source>
</evidence>
<sequence>MEKTPKSLRLQIGLFGRTNVGKSSLLNMIAGQDVAIISSMPGTTTDVVEKTMELLPLGPVVFLDTAGLDDKSILAEARLKKTHKIFDRADVILLLTEPDIWTEYEEYIIEEAKRRETPFVIIVNKVDLESPSRAFIEKVGEKTERVFLCSSIDYKNRDRYVNSLKKYLVEVVPQDFLTPPSLIGDLLPSGGLAILIVPIDMEAPKGRIILPQVQTIRDALDNDAAALVVKEGEYRHILDNLKNPPDIVVCDSQVVAKMVADTPDDIKCTTFSILFSRYKGDLIETTRGVVEVKRLVPGDKILIAEACSHHAVEDDIGRVKIPRWLRQYVGGEVQIDVFAGRDYPDNLSEYRLVIHCGACMLTRREMLFRIHRARQEGVAITNYGVCISFLQGVLERVLSPFPAALDVYRR</sequence>
<dbReference type="InterPro" id="IPR006073">
    <property type="entry name" value="GTP-bd"/>
</dbReference>
<feature type="domain" description="G" evidence="3">
    <location>
        <begin position="11"/>
        <end position="125"/>
    </location>
</feature>
<dbReference type="InterPro" id="IPR005225">
    <property type="entry name" value="Small_GTP-bd"/>
</dbReference>
<organism evidence="6 8">
    <name type="scientific">Candidatus Hakubella thermalkaliphila</name>
    <dbReference type="NCBI Taxonomy" id="2754717"/>
    <lineage>
        <taxon>Bacteria</taxon>
        <taxon>Bacillati</taxon>
        <taxon>Actinomycetota</taxon>
        <taxon>Actinomycetota incertae sedis</taxon>
        <taxon>Candidatus Hakubellales</taxon>
        <taxon>Candidatus Hakubellaceae</taxon>
        <taxon>Candidatus Hakubella</taxon>
    </lineage>
</organism>
<keyword evidence="1" id="KW-0547">Nucleotide-binding</keyword>
<proteinExistence type="predicted"/>
<evidence type="ECO:0000256" key="2">
    <source>
        <dbReference type="ARBA" id="ARBA00023134"/>
    </source>
</evidence>
<dbReference type="GO" id="GO:0005737">
    <property type="term" value="C:cytoplasm"/>
    <property type="evidence" value="ECO:0007669"/>
    <property type="project" value="TreeGrafter"/>
</dbReference>
<evidence type="ECO:0000313" key="7">
    <source>
        <dbReference type="EMBL" id="GFP38598.1"/>
    </source>
</evidence>
<evidence type="ECO:0000259" key="5">
    <source>
        <dbReference type="Pfam" id="PF18133"/>
    </source>
</evidence>
<dbReference type="InterPro" id="IPR041606">
    <property type="entry name" value="HydF_dimer"/>
</dbReference>
<dbReference type="EMBL" id="BLSD01000009">
    <property type="protein sequence ID" value="GFP38598.1"/>
    <property type="molecule type" value="Genomic_DNA"/>
</dbReference>
<dbReference type="AlphaFoldDB" id="A0A6V8QBP6"/>
<reference evidence="8 9" key="1">
    <citation type="journal article" date="2020" name="Front. Microbiol.">
        <title>Single-cell genomics of novel Actinobacteria with the Wood-Ljungdahl pathway discovered in a serpentinizing system.</title>
        <authorList>
            <person name="Merino N."/>
            <person name="Kawai M."/>
            <person name="Boyd E.S."/>
            <person name="Colman D.R."/>
            <person name="McGlynn S.E."/>
            <person name="Nealson K.H."/>
            <person name="Kurokawa K."/>
            <person name="Hongoh Y."/>
        </authorList>
    </citation>
    <scope>NUCLEOTIDE SEQUENCE [LARGE SCALE GENOMIC DNA]</scope>
    <source>
        <strain evidence="6 8">S44</strain>
        <strain evidence="7 9">S47</strain>
    </source>
</reference>
<dbReference type="GO" id="GO:0005525">
    <property type="term" value="F:GTP binding"/>
    <property type="evidence" value="ECO:0007669"/>
    <property type="project" value="UniProtKB-KW"/>
</dbReference>
<dbReference type="Proteomes" id="UP000569018">
    <property type="component" value="Unassembled WGS sequence"/>
</dbReference>
<dbReference type="InterPro" id="IPR040644">
    <property type="entry name" value="HydF_tetramer"/>
</dbReference>
<evidence type="ECO:0000313" key="9">
    <source>
        <dbReference type="Proteomes" id="UP000569018"/>
    </source>
</evidence>
<evidence type="ECO:0000313" key="6">
    <source>
        <dbReference type="EMBL" id="GFP37108.1"/>
    </source>
</evidence>
<feature type="domain" description="Hydrogen maturase F dimerization" evidence="4">
    <location>
        <begin position="182"/>
        <end position="280"/>
    </location>
</feature>
<feature type="domain" description="Hydrogen maturase F tetramerization" evidence="5">
    <location>
        <begin position="286"/>
        <end position="400"/>
    </location>
</feature>
<evidence type="ECO:0000256" key="1">
    <source>
        <dbReference type="ARBA" id="ARBA00022741"/>
    </source>
</evidence>
<dbReference type="RefSeq" id="WP_176231387.1">
    <property type="nucleotide sequence ID" value="NZ_BLSC01000049.1"/>
</dbReference>
<dbReference type="GO" id="GO:0030488">
    <property type="term" value="P:tRNA methylation"/>
    <property type="evidence" value="ECO:0007669"/>
    <property type="project" value="TreeGrafter"/>
</dbReference>
<dbReference type="Gene3D" id="3.40.50.300">
    <property type="entry name" value="P-loop containing nucleotide triphosphate hydrolases"/>
    <property type="match status" value="1"/>
</dbReference>
<dbReference type="InterPro" id="IPR023873">
    <property type="entry name" value="FeFe-hyd_GTPase_HydF"/>
</dbReference>
<keyword evidence="2" id="KW-0342">GTP-binding</keyword>
<dbReference type="PANTHER" id="PTHR42714">
    <property type="entry name" value="TRNA MODIFICATION GTPASE GTPBP3"/>
    <property type="match status" value="1"/>
</dbReference>
<dbReference type="Pfam" id="PF18128">
    <property type="entry name" value="HydF_dimer"/>
    <property type="match status" value="1"/>
</dbReference>
<dbReference type="CDD" id="cd00880">
    <property type="entry name" value="Era_like"/>
    <property type="match status" value="1"/>
</dbReference>
<dbReference type="NCBIfam" id="TIGR03918">
    <property type="entry name" value="GTP_HydF"/>
    <property type="match status" value="1"/>
</dbReference>
<dbReference type="Gene3D" id="3.40.50.11410">
    <property type="match status" value="1"/>
</dbReference>
<evidence type="ECO:0000313" key="8">
    <source>
        <dbReference type="Proteomes" id="UP000561271"/>
    </source>
</evidence>
<name>A0A6V8QBP6_9ACTN</name>
<dbReference type="SUPFAM" id="SSF52540">
    <property type="entry name" value="P-loop containing nucleoside triphosphate hydrolases"/>
    <property type="match status" value="1"/>
</dbReference>
<evidence type="ECO:0008006" key="10">
    <source>
        <dbReference type="Google" id="ProtNLM"/>
    </source>
</evidence>
<dbReference type="PANTHER" id="PTHR42714:SF6">
    <property type="entry name" value="TRANSLATION INITIATION FACTOR IF-2"/>
    <property type="match status" value="1"/>
</dbReference>
<comment type="caution">
    <text evidence="6">The sequence shown here is derived from an EMBL/GenBank/DDBJ whole genome shotgun (WGS) entry which is preliminary data.</text>
</comment>
<dbReference type="Proteomes" id="UP000561271">
    <property type="component" value="Unassembled WGS sequence"/>
</dbReference>
<dbReference type="Pfam" id="PF18133">
    <property type="entry name" value="HydF_tetramer"/>
    <property type="match status" value="1"/>
</dbReference>
<accession>A0A6V8QBP6</accession>
<protein>
    <recommendedName>
        <fullName evidence="10">[FeFe] hydrogenase H-cluster maturation GTPase HydF</fullName>
    </recommendedName>
</protein>
<dbReference type="EMBL" id="BLSC01000049">
    <property type="protein sequence ID" value="GFP37108.1"/>
    <property type="molecule type" value="Genomic_DNA"/>
</dbReference>
<dbReference type="InterPro" id="IPR027417">
    <property type="entry name" value="P-loop_NTPase"/>
</dbReference>
<gene>
    <name evidence="6" type="ORF">HKBW3S44_00788</name>
    <name evidence="7" type="ORF">HKBW3S47_00299</name>
</gene>
<dbReference type="Gene3D" id="3.40.50.11420">
    <property type="match status" value="1"/>
</dbReference>
<dbReference type="GO" id="GO:0002098">
    <property type="term" value="P:tRNA wobble uridine modification"/>
    <property type="evidence" value="ECO:0007669"/>
    <property type="project" value="TreeGrafter"/>
</dbReference>
<dbReference type="Pfam" id="PF01926">
    <property type="entry name" value="MMR_HSR1"/>
    <property type="match status" value="1"/>
</dbReference>
<dbReference type="NCBIfam" id="TIGR00231">
    <property type="entry name" value="small_GTP"/>
    <property type="match status" value="1"/>
</dbReference>